<protein>
    <submittedName>
        <fullName evidence="1">Uncharacterized protein</fullName>
    </submittedName>
</protein>
<dbReference type="Proteomes" id="UP000516438">
    <property type="component" value="Chromosome"/>
</dbReference>
<dbReference type="RefSeq" id="WP_188320296.1">
    <property type="nucleotide sequence ID" value="NZ_CP060203.1"/>
</dbReference>
<gene>
    <name evidence="1" type="ORF">H0S70_07090</name>
</gene>
<dbReference type="EMBL" id="CP060203">
    <property type="protein sequence ID" value="QNS40171.1"/>
    <property type="molecule type" value="Genomic_DNA"/>
</dbReference>
<accession>A0A7H1DT63</accession>
<name>A0A7H1DT63_9FLAO</name>
<proteinExistence type="predicted"/>
<organism evidence="1 2">
    <name type="scientific">Chryseobacterium manosquense</name>
    <dbReference type="NCBI Taxonomy" id="2754694"/>
    <lineage>
        <taxon>Bacteria</taxon>
        <taxon>Pseudomonadati</taxon>
        <taxon>Bacteroidota</taxon>
        <taxon>Flavobacteriia</taxon>
        <taxon>Flavobacteriales</taxon>
        <taxon>Weeksellaceae</taxon>
        <taxon>Chryseobacterium group</taxon>
        <taxon>Chryseobacterium</taxon>
    </lineage>
</organism>
<dbReference type="AlphaFoldDB" id="A0A7H1DT63"/>
<dbReference type="KEGG" id="cmaq:H0S70_07090"/>
<evidence type="ECO:0000313" key="1">
    <source>
        <dbReference type="EMBL" id="QNS40171.1"/>
    </source>
</evidence>
<reference evidence="1 2" key="1">
    <citation type="submission" date="2020-07" db="EMBL/GenBank/DDBJ databases">
        <title>Complete genome and description of Chryseobacterium manosquense strain Marseille-Q2069 sp. nov.</title>
        <authorList>
            <person name="Boxberger M."/>
        </authorList>
    </citation>
    <scope>NUCLEOTIDE SEQUENCE [LARGE SCALE GENOMIC DNA]</scope>
    <source>
        <strain evidence="1 2">Marseille-Q2069</strain>
    </source>
</reference>
<evidence type="ECO:0000313" key="2">
    <source>
        <dbReference type="Proteomes" id="UP000516438"/>
    </source>
</evidence>
<keyword evidence="2" id="KW-1185">Reference proteome</keyword>
<sequence>MKTYHIKDLLKKDLLIVELPRVCDYELTKEGLFVKEHGSHLSDYIEGSYTLLGKPDEIREEDAKELVENKGKYYKNYSPIQGSVQGNITFTATESLLSAIESKIYWENPYKDWLSHGEAHDDDLDHLWHEAESRTFDRNRSIILVKN</sequence>